<protein>
    <submittedName>
        <fullName evidence="6">Unannotated protein</fullName>
    </submittedName>
</protein>
<proteinExistence type="predicted"/>
<accession>A0A6J7QYE9</accession>
<feature type="transmembrane region" description="Helical" evidence="1">
    <location>
        <begin position="204"/>
        <end position="222"/>
    </location>
</feature>
<dbReference type="GO" id="GO:0080120">
    <property type="term" value="P:CAAX-box protein maturation"/>
    <property type="evidence" value="ECO:0007669"/>
    <property type="project" value="UniProtKB-ARBA"/>
</dbReference>
<dbReference type="Pfam" id="PF02517">
    <property type="entry name" value="Rce1-like"/>
    <property type="match status" value="1"/>
</dbReference>
<feature type="transmembrane region" description="Helical" evidence="1">
    <location>
        <begin position="63"/>
        <end position="82"/>
    </location>
</feature>
<organism evidence="6">
    <name type="scientific">freshwater metagenome</name>
    <dbReference type="NCBI Taxonomy" id="449393"/>
    <lineage>
        <taxon>unclassified sequences</taxon>
        <taxon>metagenomes</taxon>
        <taxon>ecological metagenomes</taxon>
    </lineage>
</organism>
<evidence type="ECO:0000256" key="1">
    <source>
        <dbReference type="SAM" id="Phobius"/>
    </source>
</evidence>
<keyword evidence="1" id="KW-0812">Transmembrane</keyword>
<keyword evidence="1" id="KW-0472">Membrane</keyword>
<dbReference type="PANTHER" id="PTHR36435:SF1">
    <property type="entry name" value="CAAX AMINO TERMINAL PROTEASE FAMILY PROTEIN"/>
    <property type="match status" value="1"/>
</dbReference>
<evidence type="ECO:0000313" key="3">
    <source>
        <dbReference type="EMBL" id="CAB4735362.1"/>
    </source>
</evidence>
<name>A0A6J7QYE9_9ZZZZ</name>
<feature type="domain" description="CAAX prenyl protease 2/Lysostaphin resistance protein A-like" evidence="2">
    <location>
        <begin position="148"/>
        <end position="240"/>
    </location>
</feature>
<feature type="transmembrane region" description="Helical" evidence="1">
    <location>
        <begin position="179"/>
        <end position="198"/>
    </location>
</feature>
<reference evidence="6" key="1">
    <citation type="submission" date="2020-05" db="EMBL/GenBank/DDBJ databases">
        <authorList>
            <person name="Chiriac C."/>
            <person name="Salcher M."/>
            <person name="Ghai R."/>
            <person name="Kavagutti S V."/>
        </authorList>
    </citation>
    <scope>NUCLEOTIDE SEQUENCE</scope>
</reference>
<feature type="transmembrane region" description="Helical" evidence="1">
    <location>
        <begin position="103"/>
        <end position="123"/>
    </location>
</feature>
<dbReference type="InterPro" id="IPR052710">
    <property type="entry name" value="CAAX_protease"/>
</dbReference>
<keyword evidence="1" id="KW-1133">Transmembrane helix</keyword>
<dbReference type="GO" id="GO:0004175">
    <property type="term" value="F:endopeptidase activity"/>
    <property type="evidence" value="ECO:0007669"/>
    <property type="project" value="UniProtKB-ARBA"/>
</dbReference>
<sequence length="248" mass="26311">MPSPFAKSPSLSPVRWGIPDAVLVWIIGFFAALAGLLLMIAVASTTGKVPASGIPRDFEIPNLLMGITSQNLAIIGALAVIARVKGRGSLRLDFGFAIRVRDIGWIAIGVFISVAAGLVLLPITELANLKGSSQEVVKQFERAQGLEIPLFIIGVVVLAPIAEELLFRGILLRSFMRRTSAGWAVMISALVFALVHVAGDPGTYYYLPAFMALGLVSGYRAVRTGSLSQSISLHIGFNLLASLLIISG</sequence>
<dbReference type="EMBL" id="CAFBOF010000003">
    <property type="protein sequence ID" value="CAB4969768.1"/>
    <property type="molecule type" value="Genomic_DNA"/>
</dbReference>
<dbReference type="EMBL" id="CAFBPQ010000017">
    <property type="protein sequence ID" value="CAB5021985.1"/>
    <property type="molecule type" value="Genomic_DNA"/>
</dbReference>
<dbReference type="AlphaFoldDB" id="A0A6J7QYE9"/>
<dbReference type="InterPro" id="IPR003675">
    <property type="entry name" value="Rce1/LyrA-like_dom"/>
</dbReference>
<feature type="transmembrane region" description="Helical" evidence="1">
    <location>
        <begin position="21"/>
        <end position="43"/>
    </location>
</feature>
<evidence type="ECO:0000313" key="5">
    <source>
        <dbReference type="EMBL" id="CAB4969768.1"/>
    </source>
</evidence>
<feature type="transmembrane region" description="Helical" evidence="1">
    <location>
        <begin position="148"/>
        <end position="167"/>
    </location>
</feature>
<gene>
    <name evidence="3" type="ORF">UFOPK2683_01550</name>
    <name evidence="4" type="ORF">UFOPK3605_01253</name>
    <name evidence="5" type="ORF">UFOPK3897_00316</name>
    <name evidence="6" type="ORF">UFOPK4121_00723</name>
</gene>
<dbReference type="EMBL" id="CAEZYK010000128">
    <property type="protein sequence ID" value="CAB4735362.1"/>
    <property type="molecule type" value="Genomic_DNA"/>
</dbReference>
<dbReference type="EMBL" id="CAFBMM010000075">
    <property type="protein sequence ID" value="CAB4913107.1"/>
    <property type="molecule type" value="Genomic_DNA"/>
</dbReference>
<dbReference type="PANTHER" id="PTHR36435">
    <property type="entry name" value="SLR1288 PROTEIN"/>
    <property type="match status" value="1"/>
</dbReference>
<evidence type="ECO:0000313" key="6">
    <source>
        <dbReference type="EMBL" id="CAB5021985.1"/>
    </source>
</evidence>
<evidence type="ECO:0000259" key="2">
    <source>
        <dbReference type="Pfam" id="PF02517"/>
    </source>
</evidence>
<evidence type="ECO:0000313" key="4">
    <source>
        <dbReference type="EMBL" id="CAB4913107.1"/>
    </source>
</evidence>